<evidence type="ECO:0000256" key="3">
    <source>
        <dbReference type="SAM" id="MobiDB-lite"/>
    </source>
</evidence>
<dbReference type="InterPro" id="IPR050577">
    <property type="entry name" value="MAPR/NEUFC/NENF-like"/>
</dbReference>
<evidence type="ECO:0000313" key="5">
    <source>
        <dbReference type="EMBL" id="CAD8859585.1"/>
    </source>
</evidence>
<dbReference type="InterPro" id="IPR019734">
    <property type="entry name" value="TPR_rpt"/>
</dbReference>
<evidence type="ECO:0000256" key="2">
    <source>
        <dbReference type="PROSITE-ProRule" id="PRU00339"/>
    </source>
</evidence>
<feature type="repeat" description="TPR" evidence="2">
    <location>
        <begin position="88"/>
        <end position="121"/>
    </location>
</feature>
<dbReference type="SUPFAM" id="SSF55856">
    <property type="entry name" value="Cytochrome b5-like heme/steroid binding domain"/>
    <property type="match status" value="1"/>
</dbReference>
<dbReference type="SUPFAM" id="SSF48452">
    <property type="entry name" value="TPR-like"/>
    <property type="match status" value="1"/>
</dbReference>
<dbReference type="Pfam" id="PF13432">
    <property type="entry name" value="TPR_16"/>
    <property type="match status" value="1"/>
</dbReference>
<dbReference type="Pfam" id="PF00173">
    <property type="entry name" value="Cyt-b5"/>
    <property type="match status" value="1"/>
</dbReference>
<dbReference type="InterPro" id="IPR001199">
    <property type="entry name" value="Cyt_B5-like_heme/steroid-bd"/>
</dbReference>
<keyword evidence="2" id="KW-0802">TPR repeat</keyword>
<dbReference type="InterPro" id="IPR036400">
    <property type="entry name" value="Cyt_B5-like_heme/steroid_sf"/>
</dbReference>
<evidence type="ECO:0000259" key="4">
    <source>
        <dbReference type="SMART" id="SM01117"/>
    </source>
</evidence>
<dbReference type="EMBL" id="HBFQ01047610">
    <property type="protein sequence ID" value="CAD8859585.1"/>
    <property type="molecule type" value="Transcribed_RNA"/>
</dbReference>
<dbReference type="SMART" id="SM00028">
    <property type="entry name" value="TPR"/>
    <property type="match status" value="2"/>
</dbReference>
<dbReference type="Gene3D" id="3.10.120.10">
    <property type="entry name" value="Cytochrome b5-like heme/steroid binding domain"/>
    <property type="match status" value="1"/>
</dbReference>
<reference evidence="5" key="1">
    <citation type="submission" date="2021-01" db="EMBL/GenBank/DDBJ databases">
        <authorList>
            <person name="Corre E."/>
            <person name="Pelletier E."/>
            <person name="Niang G."/>
            <person name="Scheremetjew M."/>
            <person name="Finn R."/>
            <person name="Kale V."/>
            <person name="Holt S."/>
            <person name="Cochrane G."/>
            <person name="Meng A."/>
            <person name="Brown T."/>
            <person name="Cohen L."/>
        </authorList>
    </citation>
    <scope>NUCLEOTIDE SEQUENCE</scope>
</reference>
<accession>A0A7S1AMU8</accession>
<dbReference type="GO" id="GO:0012505">
    <property type="term" value="C:endomembrane system"/>
    <property type="evidence" value="ECO:0007669"/>
    <property type="project" value="TreeGrafter"/>
</dbReference>
<feature type="region of interest" description="Disordered" evidence="3">
    <location>
        <begin position="15"/>
        <end position="94"/>
    </location>
</feature>
<dbReference type="Gene3D" id="1.25.40.10">
    <property type="entry name" value="Tetratricopeptide repeat domain"/>
    <property type="match status" value="1"/>
</dbReference>
<organism evidence="5">
    <name type="scientific">Noctiluca scintillans</name>
    <name type="common">Sea sparkle</name>
    <name type="synonym">Red tide dinoflagellate</name>
    <dbReference type="NCBI Taxonomy" id="2966"/>
    <lineage>
        <taxon>Eukaryota</taxon>
        <taxon>Sar</taxon>
        <taxon>Alveolata</taxon>
        <taxon>Dinophyceae</taxon>
        <taxon>Noctilucales</taxon>
        <taxon>Noctilucaceae</taxon>
        <taxon>Noctiluca</taxon>
    </lineage>
</organism>
<dbReference type="PROSITE" id="PS50005">
    <property type="entry name" value="TPR"/>
    <property type="match status" value="1"/>
</dbReference>
<dbReference type="PANTHER" id="PTHR10281">
    <property type="entry name" value="MEMBRANE-ASSOCIATED PROGESTERONE RECEPTOR COMPONENT-RELATED"/>
    <property type="match status" value="1"/>
</dbReference>
<name>A0A7S1AMU8_NOCSC</name>
<dbReference type="GO" id="GO:0016020">
    <property type="term" value="C:membrane"/>
    <property type="evidence" value="ECO:0007669"/>
    <property type="project" value="TreeGrafter"/>
</dbReference>
<dbReference type="InterPro" id="IPR011990">
    <property type="entry name" value="TPR-like_helical_dom_sf"/>
</dbReference>
<gene>
    <name evidence="5" type="ORF">NSCI0253_LOCUS33939</name>
</gene>
<protein>
    <recommendedName>
        <fullName evidence="4">Cytochrome b5 heme-binding domain-containing protein</fullName>
    </recommendedName>
</protein>
<comment type="similarity">
    <text evidence="1">Belongs to the cytochrome b5 family. MAPR subfamily.</text>
</comment>
<dbReference type="PANTHER" id="PTHR10281:SF76">
    <property type="entry name" value="CALCUTTA CUP-RELATED"/>
    <property type="match status" value="1"/>
</dbReference>
<feature type="compositionally biased region" description="Low complexity" evidence="3">
    <location>
        <begin position="47"/>
        <end position="63"/>
    </location>
</feature>
<feature type="domain" description="Cytochrome b5 heme-binding" evidence="4">
    <location>
        <begin position="284"/>
        <end position="361"/>
    </location>
</feature>
<proteinExistence type="inferred from homology"/>
<feature type="region of interest" description="Disordered" evidence="3">
    <location>
        <begin position="169"/>
        <end position="196"/>
    </location>
</feature>
<feature type="compositionally biased region" description="Polar residues" evidence="3">
    <location>
        <begin position="75"/>
        <end position="84"/>
    </location>
</feature>
<sequence>MAGWSCACRHRVANQHSSAPTCPVSGKQGICPAAQGKARSTPPVAEPSDGPSSPAPTSDDSASVTASPVKLAEQRPSSAEPTSKNSDRSEKVLRGDKLLLAGSFTQAEEAYDRAVEADPSDWRAHYGKAVALRGQSRILAAFRACRIGLERLPNQPDLKELQEEVRLQHKERRNQPAEPPSEPAQLPGCPASQGAAGVTLPPAPVWTGKVATADERSGMKDMMLSIFREQWARLNKEKKAVLSSTLQYSTEQKLGLQIAGGHQHMPRPEDINLPADFRGHIGNMTVEELGKYNCDQERLLISIYGDVFDVSDRPDKYGKKGPYFLFAGKDITWGLVSGADTAENCNQFFDIFKADNKDTMSKMQCICSWLAFYELEYGNPVGRLLKYDREHELPAPPATGDTCVMQ</sequence>
<feature type="compositionally biased region" description="Basic and acidic residues" evidence="3">
    <location>
        <begin position="85"/>
        <end position="94"/>
    </location>
</feature>
<dbReference type="AlphaFoldDB" id="A0A7S1AMU8"/>
<dbReference type="SMART" id="SM01117">
    <property type="entry name" value="Cyt-b5"/>
    <property type="match status" value="1"/>
</dbReference>
<evidence type="ECO:0000256" key="1">
    <source>
        <dbReference type="ARBA" id="ARBA00038357"/>
    </source>
</evidence>